<keyword evidence="4" id="KW-0472">Membrane</keyword>
<dbReference type="GO" id="GO:0005576">
    <property type="term" value="C:extracellular region"/>
    <property type="evidence" value="ECO:0007669"/>
    <property type="project" value="UniProtKB-SubCell"/>
</dbReference>
<dbReference type="Pfam" id="PF03534">
    <property type="entry name" value="SpvB"/>
    <property type="match status" value="1"/>
</dbReference>
<accession>A0A2A9NJG5</accession>
<dbReference type="GO" id="GO:0005737">
    <property type="term" value="C:cytoplasm"/>
    <property type="evidence" value="ECO:0007669"/>
    <property type="project" value="InterPro"/>
</dbReference>
<sequence length="2115" mass="233522">MGDSVTSLVSITNTGQKDLIFKSGDHVSITIPAAQTGTLSILPIPYEVNIKGERTVIATVRFSDNQSIRIKKRATVDGAAFICQAQVSQSNNIIAPISINESIDASGSLALNVPLQLPHSRFTPEVSLGYNSASAGHSVLGSGWNLLGVPSIERIPATIAQDGRRGELDYHSTLLSLNHHKGVENYDKYDCYALSGQRLIKISGKINNRIEYRFELEQWSRVFAYGQDVGNPTHWEQYLPDGTIRKFGDTQDSNIKALTGVDNPPTRVWAVSKFIDPFQNNITFKYTDLVKPSERPTGAYYLQQITFGTNSRSSALPKEFRVLFEYENRSDILVRYFGGYKIKYDWRMKSATTVVYTTDGAISDQVLKYTFAYSEAPLTKLSCLTSITLQDRVTGVLTNPLEFTWTGSAPSPVFEPAKQIAEISDLTSVDQIIPLDTNGDGSNDIVVSSNQDNVLSLDVYLADLKGKVSNTKATGSGPIVGLPFSSMIYPLDFNGDGISDFLHIEEKSDGTYALTAVLSKPNRQNPHAVKFEKQTTVLFDPTVAGKGGNFETGDFSGNGYVGLAYIYQDSTTKLIKVVQFTSDGTQLNKLSPVDIPGTETWDFSKVQIVVGSLTGSGVSELLVLYPDDKSWKLFWIQSTNGILGRKSDLSGIAAGVQVVSETQVLPFNADNDAKTGLLFVMSNNGNLRFQLLRSTGTSLFDSGAVDFTVPYSGNVSVNRVSSANTLDVVNVTSGDMGPIVNVFRFDSQTFYKIDNTTQPGVGSKNSLVRWADLRGICRSDCVIATVDDSGKLVLNSMQCSGTKYRGDRWQPLDCVSSYSQGLRYSSHVFYTPLSDLSIYQSDDRKVSSLVNAFAFSCGSAAALTDGKGSAQNMCHSRIQLATFPRFVVYRYIMDTSGTMNSCTYQYTNALIDFNGRGWLGFQLLSRCPYDPESPRPLRTDKIFLSLERNVPNPTLQLTKNTWKNLSARPKLYLPRLEMMIDNYYEGGNPTYDVGARFKYDFYGSPFLTEIATSHYDSLLQVKIDYQSPRTSSPLPCPWVVGNKLSDTVQQENSTPAKKTLYKYYPGTNLCTKIRSWVKDDCWADTIFTYDTYGNTKTVFQPDKCQQYDYDTMTMSNVIKTRTYTSPTEFFDETAEYKDSLNLALGSPSSITHSNKLISSFGYDCLGRNIRTSRGTAVDKMIEMERVSFNAIAKSLVETQYISNGLKGKDHQWCIKATDRDGRGRSVCERETLPHDLSRFIYRHTRYDVAGRVSARSQPYLNDPLRRFSEITYTYDDLSRLSVETIPPGDVGGPPVTHTFNYHFTNDHAVVQKTVADGTSTRTTTHRARILPNVDTAGQLAKFCVVQQTNEIKKTIATRFDELCRPVEIVDPRGVKMTVEYDKLSRVTHRLITSQNKPTKIISDVKVIFDDLVRKSTLRNEVAGTTAVSKMDNLGRLVNKVTQEDDLRFTYLNEYLSAISSNIGPSYTYAYDDFGNTRECVMRIDGTPLTTSFTYTTMGQPLTITNTDQSSITRQLYSDGMTVKNLALKNGSNITKASAAFADLDNQFSLPLTWTLGDGNNALTSQFQIADDGLPSLNAVSKAGTTIFEQKWKYDPLRKVKSYTSPTTAASDYGRDLSGQLKMVTKNGTCTNLKYDDSGNITEKDGGNFTNDQGWQLNSFVKDGTTLNLDYLNGNRISTKIGNTPKNTMAYDSQNRLTQLVDSERNVTTTFVYDFTGRLVKSESTAADGTKQATVYVNDNYEVDTTTPTTGNPTIKQTSYLNHNNRIASLSTVGTTEEVYYYFHDWLGSTVALFDSNGEKLSYYDYNAFGTPTASVPAKDTARYKYCGKQLFGGYYYFGARFYDSDTGRFLTQDDYPIELNGISPPSFNRYAFSLNDPVNYVDWNGNKPVVPWWHWAVDIGMIVGGLILAIWVAPVGLAIASGGLSGLITDIQAEISGENDDVGWGTQVFLGTALGFLGGFGAAPLSKLIAMGGAKVVGRYALTRSISHFALKITSKVLADATVGASLGFVQQLVTNLNDISRGAKKADQWHENLGWSTLFGGLGGAALGGAARSARKFAIGQGWRHPLHRPNTPGALAAQERFRATFHRVMEGPPLARSESLGSISSGRIEIFGI</sequence>
<organism evidence="5 6">
    <name type="scientific">Amanita thiersii Skay4041</name>
    <dbReference type="NCBI Taxonomy" id="703135"/>
    <lineage>
        <taxon>Eukaryota</taxon>
        <taxon>Fungi</taxon>
        <taxon>Dikarya</taxon>
        <taxon>Basidiomycota</taxon>
        <taxon>Agaricomycotina</taxon>
        <taxon>Agaricomycetes</taxon>
        <taxon>Agaricomycetidae</taxon>
        <taxon>Agaricales</taxon>
        <taxon>Pluteineae</taxon>
        <taxon>Amanitaceae</taxon>
        <taxon>Amanita</taxon>
    </lineage>
</organism>
<dbReference type="EMBL" id="KZ302088">
    <property type="protein sequence ID" value="PFH47850.1"/>
    <property type="molecule type" value="Genomic_DNA"/>
</dbReference>
<evidence type="ECO:0000256" key="3">
    <source>
        <dbReference type="ARBA" id="ARBA00023026"/>
    </source>
</evidence>
<dbReference type="InterPro" id="IPR003284">
    <property type="entry name" value="Sal_SpvB"/>
</dbReference>
<keyword evidence="3" id="KW-0843">Virulence</keyword>
<keyword evidence="2" id="KW-0964">Secreted</keyword>
<keyword evidence="4" id="KW-1133">Transmembrane helix</keyword>
<dbReference type="Gene3D" id="2.180.10.10">
    <property type="entry name" value="RHS repeat-associated core"/>
    <property type="match status" value="2"/>
</dbReference>
<proteinExistence type="predicted"/>
<dbReference type="NCBIfam" id="TIGR03696">
    <property type="entry name" value="Rhs_assc_core"/>
    <property type="match status" value="1"/>
</dbReference>
<dbReference type="SUPFAM" id="SSF69318">
    <property type="entry name" value="Integrin alpha N-terminal domain"/>
    <property type="match status" value="1"/>
</dbReference>
<name>A0A2A9NJG5_9AGAR</name>
<evidence type="ECO:0000313" key="5">
    <source>
        <dbReference type="EMBL" id="PFH47850.1"/>
    </source>
</evidence>
<protein>
    <recommendedName>
        <fullName evidence="7">Insecticide toxin TcdB middle/N-terminal domain-containing protein</fullName>
    </recommendedName>
</protein>
<feature type="transmembrane region" description="Helical" evidence="4">
    <location>
        <begin position="1892"/>
        <end position="1919"/>
    </location>
</feature>
<dbReference type="OrthoDB" id="442731at2759"/>
<keyword evidence="4" id="KW-0812">Transmembrane</keyword>
<reference evidence="5 6" key="1">
    <citation type="submission" date="2014-02" db="EMBL/GenBank/DDBJ databases">
        <title>Transposable element dynamics among asymbiotic and ectomycorrhizal Amanita fungi.</title>
        <authorList>
            <consortium name="DOE Joint Genome Institute"/>
            <person name="Hess J."/>
            <person name="Skrede I."/>
            <person name="Wolfe B."/>
            <person name="LaButti K."/>
            <person name="Ohm R.A."/>
            <person name="Grigoriev I.V."/>
            <person name="Pringle A."/>
        </authorList>
    </citation>
    <scope>NUCLEOTIDE SEQUENCE [LARGE SCALE GENOMIC DNA]</scope>
    <source>
        <strain evidence="5 6">SKay4041</strain>
    </source>
</reference>
<evidence type="ECO:0000256" key="4">
    <source>
        <dbReference type="SAM" id="Phobius"/>
    </source>
</evidence>
<evidence type="ECO:0008006" key="7">
    <source>
        <dbReference type="Google" id="ProtNLM"/>
    </source>
</evidence>
<comment type="subcellular location">
    <subcellularLocation>
        <location evidence="1">Secreted</location>
    </subcellularLocation>
</comment>
<dbReference type="STRING" id="703135.A0A2A9NJG5"/>
<evidence type="ECO:0000313" key="6">
    <source>
        <dbReference type="Proteomes" id="UP000242287"/>
    </source>
</evidence>
<evidence type="ECO:0000256" key="2">
    <source>
        <dbReference type="ARBA" id="ARBA00022525"/>
    </source>
</evidence>
<gene>
    <name evidence="5" type="ORF">AMATHDRAFT_42658</name>
</gene>
<dbReference type="Proteomes" id="UP000242287">
    <property type="component" value="Unassembled WGS sequence"/>
</dbReference>
<keyword evidence="6" id="KW-1185">Reference proteome</keyword>
<evidence type="ECO:0000256" key="1">
    <source>
        <dbReference type="ARBA" id="ARBA00004613"/>
    </source>
</evidence>
<dbReference type="InterPro" id="IPR022385">
    <property type="entry name" value="Rhs_assc_core"/>
</dbReference>
<dbReference type="InterPro" id="IPR028994">
    <property type="entry name" value="Integrin_alpha_N"/>
</dbReference>